<dbReference type="eggNOG" id="KOG1950">
    <property type="taxonomic scope" value="Eukaryota"/>
</dbReference>
<evidence type="ECO:0000256" key="2">
    <source>
        <dbReference type="ARBA" id="ARBA00004496"/>
    </source>
</evidence>
<keyword evidence="8" id="KW-0464">Manganese</keyword>
<evidence type="ECO:0000256" key="11">
    <source>
        <dbReference type="ARBA" id="ARBA00050886"/>
    </source>
</evidence>
<keyword evidence="16" id="KW-1185">Reference proteome</keyword>
<dbReference type="SUPFAM" id="SSF53448">
    <property type="entry name" value="Nucleotide-diphospho-sugar transferases"/>
    <property type="match status" value="1"/>
</dbReference>
<dbReference type="InterPro" id="IPR050587">
    <property type="entry name" value="GNT1/Glycosyltrans_8"/>
</dbReference>
<feature type="region of interest" description="Disordered" evidence="14">
    <location>
        <begin position="285"/>
        <end position="304"/>
    </location>
</feature>
<dbReference type="Gene3D" id="3.90.550.10">
    <property type="entry name" value="Spore Coat Polysaccharide Biosynthesis Protein SpsA, Chain A"/>
    <property type="match status" value="1"/>
</dbReference>
<evidence type="ECO:0000313" key="16">
    <source>
        <dbReference type="Proteomes" id="UP000008743"/>
    </source>
</evidence>
<keyword evidence="6" id="KW-0320">Glycogen biosynthesis</keyword>
<proteinExistence type="inferred from homology"/>
<dbReference type="FunFam" id="3.90.550.10:FF:000092">
    <property type="entry name" value="Glycogenin 2"/>
    <property type="match status" value="1"/>
</dbReference>
<evidence type="ECO:0000256" key="1">
    <source>
        <dbReference type="ARBA" id="ARBA00001936"/>
    </source>
</evidence>
<evidence type="ECO:0000256" key="12">
    <source>
        <dbReference type="ARBA" id="ARBA00052293"/>
    </source>
</evidence>
<reference evidence="16" key="1">
    <citation type="submission" date="2011-02" db="EMBL/GenBank/DDBJ databases">
        <title>The Genome Sequence of Capsaspora owczarzaki ATCC 30864.</title>
        <authorList>
            <person name="Russ C."/>
            <person name="Cuomo C."/>
            <person name="Burger G."/>
            <person name="Gray M.W."/>
            <person name="Holland P.W.H."/>
            <person name="King N."/>
            <person name="Lang F.B.F."/>
            <person name="Roger A.J."/>
            <person name="Ruiz-Trillo I."/>
            <person name="Young S.K."/>
            <person name="Zeng Q."/>
            <person name="Gargeya S."/>
            <person name="Alvarado L."/>
            <person name="Berlin A."/>
            <person name="Chapman S.B."/>
            <person name="Chen Z."/>
            <person name="Freedman E."/>
            <person name="Gellesch M."/>
            <person name="Goldberg J."/>
            <person name="Griggs A."/>
            <person name="Gujja S."/>
            <person name="Heilman E."/>
            <person name="Heiman D."/>
            <person name="Howarth C."/>
            <person name="Mehta T."/>
            <person name="Neiman D."/>
            <person name="Pearson M."/>
            <person name="Roberts A."/>
            <person name="Saif S."/>
            <person name="Shea T."/>
            <person name="Shenoy N."/>
            <person name="Sisk P."/>
            <person name="Stolte C."/>
            <person name="Sykes S."/>
            <person name="White J."/>
            <person name="Yandava C."/>
            <person name="Haas B."/>
            <person name="Nusbaum C."/>
            <person name="Birren B."/>
        </authorList>
    </citation>
    <scope>NUCLEOTIDE SEQUENCE</scope>
    <source>
        <strain evidence="16">ATCC 30864</strain>
    </source>
</reference>
<dbReference type="GO" id="GO:0046872">
    <property type="term" value="F:metal ion binding"/>
    <property type="evidence" value="ECO:0007669"/>
    <property type="project" value="UniProtKB-KW"/>
</dbReference>
<evidence type="ECO:0000256" key="10">
    <source>
        <dbReference type="ARBA" id="ARBA00038934"/>
    </source>
</evidence>
<evidence type="ECO:0000256" key="3">
    <source>
        <dbReference type="ARBA" id="ARBA00022490"/>
    </source>
</evidence>
<keyword evidence="4" id="KW-0808">Transferase</keyword>
<dbReference type="GO" id="GO:0005737">
    <property type="term" value="C:cytoplasm"/>
    <property type="evidence" value="ECO:0007669"/>
    <property type="project" value="UniProtKB-SubCell"/>
</dbReference>
<comment type="similarity">
    <text evidence="9">Belongs to the glycosyltransferase 8 family. Glycogenin subfamily.</text>
</comment>
<dbReference type="OrthoDB" id="2014201at2759"/>
<dbReference type="PANTHER" id="PTHR11183">
    <property type="entry name" value="GLYCOGENIN SUBFAMILY MEMBER"/>
    <property type="match status" value="1"/>
</dbReference>
<dbReference type="InterPro" id="IPR002495">
    <property type="entry name" value="Glyco_trans_8"/>
</dbReference>
<evidence type="ECO:0000256" key="4">
    <source>
        <dbReference type="ARBA" id="ARBA00022679"/>
    </source>
</evidence>
<dbReference type="EMBL" id="KE346361">
    <property type="protein sequence ID" value="KJE89886.1"/>
    <property type="molecule type" value="Genomic_DNA"/>
</dbReference>
<dbReference type="CDD" id="cd02537">
    <property type="entry name" value="GT8_Glycogenin"/>
    <property type="match status" value="1"/>
</dbReference>
<dbReference type="PhylomeDB" id="A0A0D2U3W0"/>
<protein>
    <recommendedName>
        <fullName evidence="10">glycogenin glucosyltransferase</fullName>
        <ecNumber evidence="10">2.4.1.186</ecNumber>
    </recommendedName>
</protein>
<evidence type="ECO:0000256" key="5">
    <source>
        <dbReference type="ARBA" id="ARBA00022723"/>
    </source>
</evidence>
<accession>A0A0D2U3W0</accession>
<organism evidence="15 16">
    <name type="scientific">Capsaspora owczarzaki (strain ATCC 30864)</name>
    <dbReference type="NCBI Taxonomy" id="595528"/>
    <lineage>
        <taxon>Eukaryota</taxon>
        <taxon>Filasterea</taxon>
        <taxon>Capsaspora</taxon>
    </lineage>
</organism>
<comment type="catalytic activity">
    <reaction evidence="11">
        <text>[1,4-alpha-D-glucosyl](n)-L-tyrosyl-[glycogenin] + UDP-alpha-D-glucose = [1,4-alpha-D-glucosyl](n+1)-L-tyrosyl-[glycogenin] + UDP + H(+)</text>
        <dbReference type="Rhea" id="RHEA:56560"/>
        <dbReference type="Rhea" id="RHEA-COMP:14606"/>
        <dbReference type="Rhea" id="RHEA-COMP:14607"/>
        <dbReference type="ChEBI" id="CHEBI:15378"/>
        <dbReference type="ChEBI" id="CHEBI:58223"/>
        <dbReference type="ChEBI" id="CHEBI:58885"/>
        <dbReference type="ChEBI" id="CHEBI:140574"/>
        <dbReference type="EC" id="2.4.1.186"/>
    </reaction>
</comment>
<keyword evidence="5" id="KW-0479">Metal-binding</keyword>
<evidence type="ECO:0000256" key="7">
    <source>
        <dbReference type="ARBA" id="ARBA00023180"/>
    </source>
</evidence>
<evidence type="ECO:0000256" key="6">
    <source>
        <dbReference type="ARBA" id="ARBA00023056"/>
    </source>
</evidence>
<dbReference type="InParanoid" id="A0A0D2U3W0"/>
<comment type="function">
    <text evidence="13">Self-glucosylating initiator of glycogen synthesis. It catalyzes the formation of a short alpha (1,4)-glucosyl chain covalently attached via a glucose 1-O-tyrosyl linkage to internal tyrosine residues and these chains act as primers for the elongation reaction catalyzed by glycogen synthase.</text>
</comment>
<keyword evidence="7" id="KW-0325">Glycoprotein</keyword>
<comment type="subcellular location">
    <subcellularLocation>
        <location evidence="2">Cytoplasm</location>
    </subcellularLocation>
</comment>
<dbReference type="GO" id="GO:0008466">
    <property type="term" value="F:glycogenin glucosyltransferase activity"/>
    <property type="evidence" value="ECO:0007669"/>
    <property type="project" value="UniProtKB-EC"/>
</dbReference>
<gene>
    <name evidence="15" type="ORF">CAOG_001295</name>
</gene>
<dbReference type="InterPro" id="IPR029044">
    <property type="entry name" value="Nucleotide-diphossugar_trans"/>
</dbReference>
<dbReference type="GO" id="GO:0005978">
    <property type="term" value="P:glycogen biosynthetic process"/>
    <property type="evidence" value="ECO:0007669"/>
    <property type="project" value="UniProtKB-KW"/>
</dbReference>
<name>A0A0D2U3W0_CAPO3</name>
<dbReference type="Proteomes" id="UP000008743">
    <property type="component" value="Unassembled WGS sequence"/>
</dbReference>
<dbReference type="STRING" id="595528.A0A0D2U3W0"/>
<dbReference type="RefSeq" id="XP_004349815.2">
    <property type="nucleotide sequence ID" value="XM_004349765.2"/>
</dbReference>
<comment type="cofactor">
    <cofactor evidence="1">
        <name>Mn(2+)</name>
        <dbReference type="ChEBI" id="CHEBI:29035"/>
    </cofactor>
</comment>
<comment type="catalytic activity">
    <reaction evidence="12">
        <text>L-tyrosyl-[glycogenin] + UDP-alpha-D-glucose = alpha-D-glucosyl-L-tyrosyl-[glycogenin] + UDP + H(+)</text>
        <dbReference type="Rhea" id="RHEA:23360"/>
        <dbReference type="Rhea" id="RHEA-COMP:14604"/>
        <dbReference type="Rhea" id="RHEA-COMP:14605"/>
        <dbReference type="ChEBI" id="CHEBI:15378"/>
        <dbReference type="ChEBI" id="CHEBI:46858"/>
        <dbReference type="ChEBI" id="CHEBI:58223"/>
        <dbReference type="ChEBI" id="CHEBI:58885"/>
        <dbReference type="ChEBI" id="CHEBI:140573"/>
        <dbReference type="EC" id="2.4.1.186"/>
    </reaction>
</comment>
<evidence type="ECO:0000256" key="8">
    <source>
        <dbReference type="ARBA" id="ARBA00023211"/>
    </source>
</evidence>
<dbReference type="EC" id="2.4.1.186" evidence="10"/>
<keyword evidence="3" id="KW-0963">Cytoplasm</keyword>
<evidence type="ECO:0000256" key="9">
    <source>
        <dbReference type="ARBA" id="ARBA00038162"/>
    </source>
</evidence>
<dbReference type="Pfam" id="PF01501">
    <property type="entry name" value="Glyco_transf_8"/>
    <property type="match status" value="1"/>
</dbReference>
<dbReference type="AlphaFoldDB" id="A0A0D2U3W0"/>
<sequence>MSEAFVTLVTNDGYALGALVLAKSLRDVNTTRKIAVLITNEVSEPTRNRLREAFDVVSLVNELNTHDAANLALLGRPELGVTLTKIYAWKLTQFTKCVFLDADTLVVQNVDELFDRPEIAAAPDVGWPDCFNSGVFVFVPSAATFEKLAEHAVSTGSFDGGDQGLLNTFFDYWPTAGPEHRLSFLYNMNANQSYSYKPAFQKYGHLVKIIHFIGQFKPWHWARTSSGRVYAQTQEAPTHSEFHVQQWWNVFDRHYSTSAPPVSLAALPIGFSGNVMRIQHGEALPPRTAPSGPQYLADYGRSGSSPAPAKQYDFSNILHRLDVLIPDKFHATGEAGKAPQSPVYSSQATEQLQEISATASKLHSQIAELESGIQAGRYANPSLASAVHQEVNTAVNELAEKLRSSSTK</sequence>
<evidence type="ECO:0000256" key="13">
    <source>
        <dbReference type="ARBA" id="ARBA00057883"/>
    </source>
</evidence>
<evidence type="ECO:0000313" key="15">
    <source>
        <dbReference type="EMBL" id="KJE89886.1"/>
    </source>
</evidence>
<evidence type="ECO:0000256" key="14">
    <source>
        <dbReference type="SAM" id="MobiDB-lite"/>
    </source>
</evidence>